<proteinExistence type="predicted"/>
<dbReference type="Proteomes" id="UP000000933">
    <property type="component" value="Chromosome"/>
</dbReference>
<gene>
    <name evidence="2" type="ordered locus">SRM_01499</name>
</gene>
<feature type="region of interest" description="Disordered" evidence="1">
    <location>
        <begin position="182"/>
        <end position="204"/>
    </location>
</feature>
<accession>D5H8R5</accession>
<dbReference type="AlphaFoldDB" id="D5H8R5"/>
<evidence type="ECO:0000313" key="2">
    <source>
        <dbReference type="EMBL" id="CBH24420.1"/>
    </source>
</evidence>
<sequence length="204" mass="22980">MSRSPWSRGNSVWKRNVKEGPLYGAFPLLSRALPPRLHTRYEVAMPDRYRCRVEDAIVRPEKREALEGLVRKLFERRHHGLIGGREKDWLTVELVQSLRAESQVYQEELSTKTDGPLPFALGYFQVRGNRLTLVSDEVPANVPPETFVRFVSEFVQVGATFWFGDEEGDQAWTIRGVGEVERGAGTAGAAPRQVPEDESAGANN</sequence>
<organism evidence="2 3">
    <name type="scientific">Salinibacter ruber (strain M8)</name>
    <dbReference type="NCBI Taxonomy" id="761659"/>
    <lineage>
        <taxon>Bacteria</taxon>
        <taxon>Pseudomonadati</taxon>
        <taxon>Rhodothermota</taxon>
        <taxon>Rhodothermia</taxon>
        <taxon>Rhodothermales</taxon>
        <taxon>Salinibacteraceae</taxon>
        <taxon>Salinibacter</taxon>
    </lineage>
</organism>
<dbReference type="KEGG" id="srm:SRM_01499"/>
<dbReference type="EMBL" id="FP565814">
    <property type="protein sequence ID" value="CBH24420.1"/>
    <property type="molecule type" value="Genomic_DNA"/>
</dbReference>
<evidence type="ECO:0000313" key="3">
    <source>
        <dbReference type="Proteomes" id="UP000000933"/>
    </source>
</evidence>
<evidence type="ECO:0000256" key="1">
    <source>
        <dbReference type="SAM" id="MobiDB-lite"/>
    </source>
</evidence>
<dbReference type="HOGENOM" id="CLU_1407873_0_0_10"/>
<reference evidence="3" key="2">
    <citation type="submission" date="2010-04" db="EMBL/GenBank/DDBJ databases">
        <title>Genome sequence of Salinibacter ruber M8.</title>
        <authorList>
            <consortium name="Genoscope"/>
        </authorList>
    </citation>
    <scope>NUCLEOTIDE SEQUENCE [LARGE SCALE GENOMIC DNA]</scope>
    <source>
        <strain evidence="3">M8</strain>
    </source>
</reference>
<reference evidence="2 3" key="1">
    <citation type="journal article" date="2010" name="ISME J.">
        <title>Fine-scale evolution: genomic, phenotypic and ecological differentiation in two coexisting Salinibacter ruber strains.</title>
        <authorList>
            <person name="Pena A."/>
            <person name="Teeling H."/>
            <person name="Huerta-Cepas J."/>
            <person name="Santos F."/>
            <person name="Yarza P."/>
            <person name="Brito-Echeverria J."/>
            <person name="Lucio M."/>
            <person name="Schmitt-Kopplin P."/>
            <person name="Meseguer I."/>
            <person name="Schenowitz C."/>
            <person name="Dossat C."/>
            <person name="Barbe V."/>
            <person name="Dopazo J."/>
            <person name="Rossello-Mora R."/>
            <person name="Schuler M."/>
            <person name="Glockner F.O."/>
            <person name="Amann R."/>
            <person name="Gabaldon T."/>
            <person name="Anton J."/>
        </authorList>
    </citation>
    <scope>NUCLEOTIDE SEQUENCE [LARGE SCALE GENOMIC DNA]</scope>
    <source>
        <strain evidence="2 3">M8</strain>
    </source>
</reference>
<protein>
    <submittedName>
        <fullName evidence="2">Uncharacterized protein</fullName>
    </submittedName>
</protein>
<name>D5H8R5_SALRM</name>